<comment type="caution">
    <text evidence="2">The sequence shown here is derived from an EMBL/GenBank/DDBJ whole genome shotgun (WGS) entry which is preliminary data.</text>
</comment>
<evidence type="ECO:0000313" key="2">
    <source>
        <dbReference type="EMBL" id="KAA6356944.1"/>
    </source>
</evidence>
<feature type="region of interest" description="Disordered" evidence="1">
    <location>
        <begin position="1"/>
        <end position="36"/>
    </location>
</feature>
<evidence type="ECO:0000313" key="3">
    <source>
        <dbReference type="Proteomes" id="UP000324800"/>
    </source>
</evidence>
<dbReference type="Proteomes" id="UP000324800">
    <property type="component" value="Unassembled WGS sequence"/>
</dbReference>
<reference evidence="2 3" key="1">
    <citation type="submission" date="2019-03" db="EMBL/GenBank/DDBJ databases">
        <title>Single cell metagenomics reveals metabolic interactions within the superorganism composed of flagellate Streblomastix strix and complex community of Bacteroidetes bacteria on its surface.</title>
        <authorList>
            <person name="Treitli S.C."/>
            <person name="Kolisko M."/>
            <person name="Husnik F."/>
            <person name="Keeling P."/>
            <person name="Hampl V."/>
        </authorList>
    </citation>
    <scope>NUCLEOTIDE SEQUENCE [LARGE SCALE GENOMIC DNA]</scope>
    <source>
        <strain evidence="2">ST1C</strain>
    </source>
</reference>
<name>A0A5J4TER7_9EUKA</name>
<sequence length="101" mass="11326">MQRSVKRSKSSGPKASTKRVGRPSNQPIAQNAKEYMQKKQKYIHKSKYIDPISVAKAPQILQDIGQLKTIEDPTITMEEAYAGKQGYKGKVRQQRIYGGGC</sequence>
<evidence type="ECO:0000256" key="1">
    <source>
        <dbReference type="SAM" id="MobiDB-lite"/>
    </source>
</evidence>
<proteinExistence type="predicted"/>
<organism evidence="2 3">
    <name type="scientific">Streblomastix strix</name>
    <dbReference type="NCBI Taxonomy" id="222440"/>
    <lineage>
        <taxon>Eukaryota</taxon>
        <taxon>Metamonada</taxon>
        <taxon>Preaxostyla</taxon>
        <taxon>Oxymonadida</taxon>
        <taxon>Streblomastigidae</taxon>
        <taxon>Streblomastix</taxon>
    </lineage>
</organism>
<dbReference type="EMBL" id="SNRW01032171">
    <property type="protein sequence ID" value="KAA6356944.1"/>
    <property type="molecule type" value="Genomic_DNA"/>
</dbReference>
<protein>
    <submittedName>
        <fullName evidence="2">Uncharacterized protein</fullName>
    </submittedName>
</protein>
<gene>
    <name evidence="2" type="ORF">EZS28_047529</name>
</gene>
<accession>A0A5J4TER7</accession>
<dbReference type="AlphaFoldDB" id="A0A5J4TER7"/>